<comment type="caution">
    <text evidence="1">The sequence shown here is derived from an EMBL/GenBank/DDBJ whole genome shotgun (WGS) entry which is preliminary data.</text>
</comment>
<protein>
    <submittedName>
        <fullName evidence="1">Uncharacterized protein</fullName>
    </submittedName>
</protein>
<reference evidence="1 2" key="1">
    <citation type="submission" date="2022-08" db="EMBL/GenBank/DDBJ databases">
        <title>Reclassification of Massilia species as members of the genera Telluria, Duganella, Pseudoduganella, Mokoshia gen. nov. and Zemynaea gen. nov. using orthogonal and non-orthogonal genome-based approaches.</title>
        <authorList>
            <person name="Bowman J.P."/>
        </authorList>
    </citation>
    <scope>NUCLEOTIDE SEQUENCE [LARGE SCALE GENOMIC DNA]</scope>
    <source>
        <strain evidence="1 2">LMG 28164</strain>
    </source>
</reference>
<evidence type="ECO:0000313" key="1">
    <source>
        <dbReference type="EMBL" id="MCS0590754.1"/>
    </source>
</evidence>
<dbReference type="EMBL" id="JANUGX010000020">
    <property type="protein sequence ID" value="MCS0590754.1"/>
    <property type="molecule type" value="Genomic_DNA"/>
</dbReference>
<name>A0ABT2A988_9BURK</name>
<dbReference type="RefSeq" id="WP_258846534.1">
    <property type="nucleotide sequence ID" value="NZ_JANUGX010000020.1"/>
</dbReference>
<organism evidence="1 2">
    <name type="scientific">Massilia norwichensis</name>
    <dbReference type="NCBI Taxonomy" id="1442366"/>
    <lineage>
        <taxon>Bacteria</taxon>
        <taxon>Pseudomonadati</taxon>
        <taxon>Pseudomonadota</taxon>
        <taxon>Betaproteobacteria</taxon>
        <taxon>Burkholderiales</taxon>
        <taxon>Oxalobacteraceae</taxon>
        <taxon>Telluria group</taxon>
        <taxon>Massilia</taxon>
    </lineage>
</organism>
<dbReference type="Proteomes" id="UP001205560">
    <property type="component" value="Unassembled WGS sequence"/>
</dbReference>
<evidence type="ECO:0000313" key="2">
    <source>
        <dbReference type="Proteomes" id="UP001205560"/>
    </source>
</evidence>
<sequence>MNRRRDYKTALLIDAVVYAASAEVRAHAADGLSERPLPHDFAMRVFLEPGKRRHHPPAQPAASPA</sequence>
<accession>A0ABT2A988</accession>
<proteinExistence type="predicted"/>
<keyword evidence="2" id="KW-1185">Reference proteome</keyword>
<gene>
    <name evidence="1" type="ORF">NX782_16310</name>
</gene>